<dbReference type="GeneID" id="82880786"/>
<dbReference type="AlphaFoldDB" id="A0A1L7CN77"/>
<proteinExistence type="predicted"/>
<evidence type="ECO:0000313" key="2">
    <source>
        <dbReference type="EMBL" id="APT87265.1"/>
    </source>
</evidence>
<feature type="transmembrane region" description="Helical" evidence="1">
    <location>
        <begin position="43"/>
        <end position="62"/>
    </location>
</feature>
<sequence length="140" mass="14287">MLQEKSQKDQTAPATALAVAMLVVSALTVLASVYFTLNAKEPRATASALLVGMVVLLVLLALTRRTNASAAASSSTQVLGLCILAAGIATAAVCAFLMLGSDTTTVLTADTSQNIASAVFFSAIPVAIFGWALNRGLLSK</sequence>
<feature type="transmembrane region" description="Helical" evidence="1">
    <location>
        <begin position="78"/>
        <end position="100"/>
    </location>
</feature>
<accession>A0A1L7CN77</accession>
<protein>
    <recommendedName>
        <fullName evidence="6">Transmembrane protein</fullName>
    </recommendedName>
</protein>
<evidence type="ECO:0000313" key="3">
    <source>
        <dbReference type="EMBL" id="GEB98555.1"/>
    </source>
</evidence>
<evidence type="ECO:0008006" key="6">
    <source>
        <dbReference type="Google" id="ProtNLM"/>
    </source>
</evidence>
<dbReference type="STRING" id="28028.CFLV_08675"/>
<feature type="transmembrane region" description="Helical" evidence="1">
    <location>
        <begin position="115"/>
        <end position="133"/>
    </location>
</feature>
<evidence type="ECO:0000313" key="5">
    <source>
        <dbReference type="Proteomes" id="UP000315353"/>
    </source>
</evidence>
<keyword evidence="4" id="KW-1185">Reference proteome</keyword>
<dbReference type="KEGG" id="cfc:CFLV_08675"/>
<dbReference type="Proteomes" id="UP000315353">
    <property type="component" value="Unassembled WGS sequence"/>
</dbReference>
<gene>
    <name evidence="3" type="ORF">CFL01nite_20500</name>
    <name evidence="2" type="ORF">CFLV_08675</name>
</gene>
<name>A0A1L7CN77_CORFL</name>
<evidence type="ECO:0000313" key="4">
    <source>
        <dbReference type="Proteomes" id="UP000185479"/>
    </source>
</evidence>
<organism evidence="2 4">
    <name type="scientific">Corynebacterium flavescens</name>
    <dbReference type="NCBI Taxonomy" id="28028"/>
    <lineage>
        <taxon>Bacteria</taxon>
        <taxon>Bacillati</taxon>
        <taxon>Actinomycetota</taxon>
        <taxon>Actinomycetes</taxon>
        <taxon>Mycobacteriales</taxon>
        <taxon>Corynebacteriaceae</taxon>
        <taxon>Corynebacterium</taxon>
    </lineage>
</organism>
<keyword evidence="1" id="KW-1133">Transmembrane helix</keyword>
<reference evidence="2 4" key="1">
    <citation type="submission" date="2014-08" db="EMBL/GenBank/DDBJ databases">
        <title>Complete genome sequence of Corynebacterium flavescens OJ8(T)(=DSM 20296(T)), isolated from cheese.</title>
        <authorList>
            <person name="Ruckert C."/>
            <person name="Albersmeier A."/>
            <person name="Winkler A."/>
            <person name="Kalinowski J."/>
        </authorList>
    </citation>
    <scope>NUCLEOTIDE SEQUENCE [LARGE SCALE GENOMIC DNA]</scope>
    <source>
        <strain evidence="2 4">OJ8</strain>
    </source>
</reference>
<keyword evidence="1" id="KW-0812">Transmembrane</keyword>
<reference evidence="3 5" key="2">
    <citation type="submission" date="2019-06" db="EMBL/GenBank/DDBJ databases">
        <title>Whole genome shotgun sequence of Corynebacterium flavescens NBRC 14136.</title>
        <authorList>
            <person name="Hosoyama A."/>
            <person name="Uohara A."/>
            <person name="Ohji S."/>
            <person name="Ichikawa N."/>
        </authorList>
    </citation>
    <scope>NUCLEOTIDE SEQUENCE [LARGE SCALE GENOMIC DNA]</scope>
    <source>
        <strain evidence="3 5">NBRC 14136</strain>
    </source>
</reference>
<keyword evidence="1" id="KW-0472">Membrane</keyword>
<feature type="transmembrane region" description="Helical" evidence="1">
    <location>
        <begin position="12"/>
        <end position="37"/>
    </location>
</feature>
<dbReference type="EMBL" id="BJNB01000039">
    <property type="protein sequence ID" value="GEB98555.1"/>
    <property type="molecule type" value="Genomic_DNA"/>
</dbReference>
<evidence type="ECO:0000256" key="1">
    <source>
        <dbReference type="SAM" id="Phobius"/>
    </source>
</evidence>
<dbReference type="EMBL" id="CP009246">
    <property type="protein sequence ID" value="APT87265.1"/>
    <property type="molecule type" value="Genomic_DNA"/>
</dbReference>
<dbReference type="Proteomes" id="UP000185479">
    <property type="component" value="Chromosome"/>
</dbReference>
<dbReference type="RefSeq" id="WP_075730189.1">
    <property type="nucleotide sequence ID" value="NZ_BJNB01000039.1"/>
</dbReference>